<feature type="region of interest" description="Disordered" evidence="1">
    <location>
        <begin position="88"/>
        <end position="153"/>
    </location>
</feature>
<dbReference type="SMART" id="SM01173">
    <property type="entry name" value="DUF4187"/>
    <property type="match status" value="1"/>
</dbReference>
<feature type="compositionally biased region" description="Basic and acidic residues" evidence="1">
    <location>
        <begin position="139"/>
        <end position="153"/>
    </location>
</feature>
<keyword evidence="4" id="KW-1185">Reference proteome</keyword>
<dbReference type="RefSeq" id="XP_014566362.1">
    <property type="nucleotide sequence ID" value="XM_014710876.1"/>
</dbReference>
<dbReference type="InterPro" id="IPR039249">
    <property type="entry name" value="GPATCH11"/>
</dbReference>
<proteinExistence type="predicted"/>
<dbReference type="HOGENOM" id="CLU_046724_1_0_1"/>
<dbReference type="PROSITE" id="PS50174">
    <property type="entry name" value="G_PATCH"/>
    <property type="match status" value="1"/>
</dbReference>
<dbReference type="PANTHER" id="PTHR21032:SF0">
    <property type="entry name" value="G PATCH DOMAIN-CONTAINING PROTEIN 11"/>
    <property type="match status" value="1"/>
</dbReference>
<organism evidence="3 4">
    <name type="scientific">Mixia osmundae (strain CBS 9802 / IAM 14324 / JCM 22182 / KY 12970)</name>
    <dbReference type="NCBI Taxonomy" id="764103"/>
    <lineage>
        <taxon>Eukaryota</taxon>
        <taxon>Fungi</taxon>
        <taxon>Dikarya</taxon>
        <taxon>Basidiomycota</taxon>
        <taxon>Pucciniomycotina</taxon>
        <taxon>Mixiomycetes</taxon>
        <taxon>Mixiales</taxon>
        <taxon>Mixiaceae</taxon>
        <taxon>Mixia</taxon>
    </lineage>
</organism>
<dbReference type="AlphaFoldDB" id="G7E534"/>
<evidence type="ECO:0000313" key="4">
    <source>
        <dbReference type="Proteomes" id="UP000009131"/>
    </source>
</evidence>
<name>G7E534_MIXOS</name>
<protein>
    <recommendedName>
        <fullName evidence="2">G-patch domain-containing protein</fullName>
    </recommendedName>
</protein>
<feature type="compositionally biased region" description="Acidic residues" evidence="1">
    <location>
        <begin position="239"/>
        <end position="250"/>
    </location>
</feature>
<dbReference type="InterPro" id="IPR025239">
    <property type="entry name" value="DUF4187"/>
</dbReference>
<dbReference type="PANTHER" id="PTHR21032">
    <property type="entry name" value="G PATCH DOMAIN-CONTAINING PROTEIN 11"/>
    <property type="match status" value="1"/>
</dbReference>
<dbReference type="EMBL" id="BABT02000146">
    <property type="protein sequence ID" value="GAA97944.1"/>
    <property type="molecule type" value="Genomic_DNA"/>
</dbReference>
<reference evidence="3 4" key="2">
    <citation type="journal article" date="2012" name="Open Biol.">
        <title>Characteristics of nucleosomes and linker DNA regions on the genome of the basidiomycete Mixia osmundae revealed by mono- and dinucleosome mapping.</title>
        <authorList>
            <person name="Nishida H."/>
            <person name="Kondo S."/>
            <person name="Matsumoto T."/>
            <person name="Suzuki Y."/>
            <person name="Yoshikawa H."/>
            <person name="Taylor T.D."/>
            <person name="Sugiyama J."/>
        </authorList>
    </citation>
    <scope>NUCLEOTIDE SEQUENCE [LARGE SCALE GENOMIC DNA]</scope>
    <source>
        <strain evidence="4">CBS 9802 / IAM 14324 / JCM 22182 / KY 12970</strain>
    </source>
</reference>
<reference evidence="3 4" key="1">
    <citation type="journal article" date="2011" name="J. Gen. Appl. Microbiol.">
        <title>Draft genome sequencing of the enigmatic basidiomycete Mixia osmundae.</title>
        <authorList>
            <person name="Nishida H."/>
            <person name="Nagatsuka Y."/>
            <person name="Sugiyama J."/>
        </authorList>
    </citation>
    <scope>NUCLEOTIDE SEQUENCE [LARGE SCALE GENOMIC DNA]</scope>
    <source>
        <strain evidence="4">CBS 9802 / IAM 14324 / JCM 22182 / KY 12970</strain>
    </source>
</reference>
<evidence type="ECO:0000313" key="3">
    <source>
        <dbReference type="EMBL" id="GAA97944.1"/>
    </source>
</evidence>
<dbReference type="STRING" id="764103.G7E534"/>
<feature type="domain" description="G-patch" evidence="2">
    <location>
        <begin position="74"/>
        <end position="134"/>
    </location>
</feature>
<comment type="caution">
    <text evidence="3">The sequence shown here is derived from an EMBL/GenBank/DDBJ whole genome shotgun (WGS) entry which is preliminary data.</text>
</comment>
<dbReference type="GO" id="GO:0000776">
    <property type="term" value="C:kinetochore"/>
    <property type="evidence" value="ECO:0007669"/>
    <property type="project" value="TreeGrafter"/>
</dbReference>
<dbReference type="eggNOG" id="KOG1994">
    <property type="taxonomic scope" value="Eukaryota"/>
</dbReference>
<dbReference type="Pfam" id="PF01585">
    <property type="entry name" value="G-patch"/>
    <property type="match status" value="1"/>
</dbReference>
<dbReference type="SMART" id="SM00443">
    <property type="entry name" value="G_patch"/>
    <property type="match status" value="1"/>
</dbReference>
<sequence>MSADEDDFMSDKFLKAASAPDTVKATETYAEKRAKALRKGLDAGRVKSKREREAEAREDGLARNLITARAEYGEDSKALAMMLKMGFKPGQGLGKRKSPPPAGQTQTPSDSAHRVEPIEVQVRLGRSGIGTQTAAAKRLKLDPRKIPPLDEIRHSSSYLARHRDGFDERKSEGILRKARRTLEELDRRAGTQDNVLWISPEDDAVREERRIRNARLGMTVEYDDSDDERAGTKRHAPLNDEEVPLSDDEDGPKITSATRDSFSALDARTRLSMTLDYLRETHHYCFWCGAKYDDEADMASNCPGEAEADH</sequence>
<accession>G7E534</accession>
<dbReference type="OrthoDB" id="786951at2759"/>
<dbReference type="OMA" id="DYMNMVI"/>
<dbReference type="GO" id="GO:0003676">
    <property type="term" value="F:nucleic acid binding"/>
    <property type="evidence" value="ECO:0007669"/>
    <property type="project" value="InterPro"/>
</dbReference>
<evidence type="ECO:0000259" key="2">
    <source>
        <dbReference type="PROSITE" id="PS50174"/>
    </source>
</evidence>
<dbReference type="InParanoid" id="G7E534"/>
<dbReference type="InterPro" id="IPR000467">
    <property type="entry name" value="G_patch_dom"/>
</dbReference>
<dbReference type="Pfam" id="PF13821">
    <property type="entry name" value="DUF4187"/>
    <property type="match status" value="1"/>
</dbReference>
<feature type="region of interest" description="Disordered" evidence="1">
    <location>
        <begin position="223"/>
        <end position="256"/>
    </location>
</feature>
<evidence type="ECO:0000256" key="1">
    <source>
        <dbReference type="SAM" id="MobiDB-lite"/>
    </source>
</evidence>
<gene>
    <name evidence="3" type="primary">Mo04624</name>
    <name evidence="3" type="ORF">E5Q_04624</name>
</gene>
<feature type="region of interest" description="Disordered" evidence="1">
    <location>
        <begin position="39"/>
        <end position="58"/>
    </location>
</feature>
<dbReference type="Proteomes" id="UP000009131">
    <property type="component" value="Unassembled WGS sequence"/>
</dbReference>